<comment type="caution">
    <text evidence="1">The sequence shown here is derived from an EMBL/GenBank/DDBJ whole genome shotgun (WGS) entry which is preliminary data.</text>
</comment>
<evidence type="ECO:0000313" key="1">
    <source>
        <dbReference type="EMBL" id="KAK2153254.1"/>
    </source>
</evidence>
<protein>
    <submittedName>
        <fullName evidence="1">Uncharacterized protein</fullName>
    </submittedName>
</protein>
<accession>A0AAD9JHT8</accession>
<evidence type="ECO:0000313" key="2">
    <source>
        <dbReference type="Proteomes" id="UP001208570"/>
    </source>
</evidence>
<gene>
    <name evidence="1" type="ORF">LSH36_303g03080</name>
</gene>
<keyword evidence="2" id="KW-1185">Reference proteome</keyword>
<name>A0AAD9JHT8_9ANNE</name>
<sequence>MTTIPAKRIPKRLQHNHKSNYRVLAYPETGDTYLSHLTVHISMLRIIHYSVSISLSPLIYGRT</sequence>
<dbReference type="Proteomes" id="UP001208570">
    <property type="component" value="Unassembled WGS sequence"/>
</dbReference>
<organism evidence="1 2">
    <name type="scientific">Paralvinella palmiformis</name>
    <dbReference type="NCBI Taxonomy" id="53620"/>
    <lineage>
        <taxon>Eukaryota</taxon>
        <taxon>Metazoa</taxon>
        <taxon>Spiralia</taxon>
        <taxon>Lophotrochozoa</taxon>
        <taxon>Annelida</taxon>
        <taxon>Polychaeta</taxon>
        <taxon>Sedentaria</taxon>
        <taxon>Canalipalpata</taxon>
        <taxon>Terebellida</taxon>
        <taxon>Terebelliformia</taxon>
        <taxon>Alvinellidae</taxon>
        <taxon>Paralvinella</taxon>
    </lineage>
</organism>
<reference evidence="1" key="1">
    <citation type="journal article" date="2023" name="Mol. Biol. Evol.">
        <title>Third-Generation Sequencing Reveals the Adaptive Role of the Epigenome in Three Deep-Sea Polychaetes.</title>
        <authorList>
            <person name="Perez M."/>
            <person name="Aroh O."/>
            <person name="Sun Y."/>
            <person name="Lan Y."/>
            <person name="Juniper S.K."/>
            <person name="Young C.R."/>
            <person name="Angers B."/>
            <person name="Qian P.Y."/>
        </authorList>
    </citation>
    <scope>NUCLEOTIDE SEQUENCE</scope>
    <source>
        <strain evidence="1">P08H-3</strain>
    </source>
</reference>
<dbReference type="AlphaFoldDB" id="A0AAD9JHT8"/>
<dbReference type="EMBL" id="JAODUP010000303">
    <property type="protein sequence ID" value="KAK2153254.1"/>
    <property type="molecule type" value="Genomic_DNA"/>
</dbReference>
<proteinExistence type="predicted"/>